<comment type="caution">
    <text evidence="1">The sequence shown here is derived from an EMBL/GenBank/DDBJ whole genome shotgun (WGS) entry which is preliminary data.</text>
</comment>
<evidence type="ECO:0000313" key="1">
    <source>
        <dbReference type="EMBL" id="ERJ07081.1"/>
    </source>
</evidence>
<protein>
    <submittedName>
        <fullName evidence="1">Uncharacterized protein</fullName>
    </submittedName>
</protein>
<accession>U2E580</accession>
<reference evidence="1 2" key="2">
    <citation type="journal article" date="2013" name="PLoS ONE">
        <title>INDIGO - INtegrated Data Warehouse of MIcrobial GenOmes with Examples from the Red Sea Extremophiles.</title>
        <authorList>
            <person name="Alam I."/>
            <person name="Antunes A."/>
            <person name="Kamau A.A."/>
            <person name="Ba Alawi W."/>
            <person name="Kalkatawi M."/>
            <person name="Stingl U."/>
            <person name="Bajic V.B."/>
        </authorList>
    </citation>
    <scope>NUCLEOTIDE SEQUENCE [LARGE SCALE GENOMIC DNA]</scope>
    <source>
        <strain evidence="1 2">SARL4B</strain>
    </source>
</reference>
<name>U2E580_9EURY</name>
<dbReference type="EMBL" id="AFNT02000007">
    <property type="protein sequence ID" value="ERJ07081.1"/>
    <property type="molecule type" value="Genomic_DNA"/>
</dbReference>
<dbReference type="Proteomes" id="UP000003861">
    <property type="component" value="Unassembled WGS sequence"/>
</dbReference>
<organism evidence="1 2">
    <name type="scientific">Halorhabdus tiamatea SARL4B</name>
    <dbReference type="NCBI Taxonomy" id="1033806"/>
    <lineage>
        <taxon>Archaea</taxon>
        <taxon>Methanobacteriati</taxon>
        <taxon>Methanobacteriota</taxon>
        <taxon>Stenosarchaea group</taxon>
        <taxon>Halobacteria</taxon>
        <taxon>Halobacteriales</taxon>
        <taxon>Haloarculaceae</taxon>
        <taxon>Halorhabdus</taxon>
    </lineage>
</organism>
<proteinExistence type="predicted"/>
<gene>
    <name evidence="1" type="ORF">HLRTI_000939</name>
</gene>
<sequence length="86" mass="9857">MPISRDDLCDGERVRELHREAQLSDKVGDNPVMALDFYLRHEYEKDGNIRICDVATALGRFTDVDPHDSLKSSAMVARIHRESERS</sequence>
<evidence type="ECO:0000313" key="2">
    <source>
        <dbReference type="Proteomes" id="UP000003861"/>
    </source>
</evidence>
<dbReference type="AlphaFoldDB" id="U2E580"/>
<reference evidence="1 2" key="1">
    <citation type="journal article" date="2011" name="J. Bacteriol.">
        <title>Genome sequence of Halorhabdus tiamatea, the first archaeon isolated from a deep-sea anoxic brine lake.</title>
        <authorList>
            <person name="Antunes A."/>
            <person name="Alam I."/>
            <person name="Bajic V.B."/>
            <person name="Stingl U."/>
        </authorList>
    </citation>
    <scope>NUCLEOTIDE SEQUENCE [LARGE SCALE GENOMIC DNA]</scope>
    <source>
        <strain evidence="1 2">SARL4B</strain>
    </source>
</reference>